<keyword evidence="3 12" id="KW-0820">tRNA-binding</keyword>
<sequence length="719" mass="83143">MLFSLKRLKKIANLNIFSDQAVIDALINLGFEVDGISKLNEISGIKFGLILDITKNPDADNLSICKVQFADQIRQIQTAARNIAKNKQVIAFIPGSKKGKITFQAKKIRGHISEGMLASCAELGFNQELLNSELAKGVLVFEPIFDLKSDPLEILELNDLVLDIKLLWNRPDANSYLILALELSVFFNTSLDFDFINWEIKGKTQTNLKLLNKTDSQIFAMEISKAPKLALVDIFLLLKAEIKLADLAQNFAHFLLIYTGQPCYLLETENITTKIELVYQNIQVNNKNDSILWFQFLANGKTVLIPEIFEPIIEENKNFLLILPKFDLLKVKQISQNLKKNTPKLRQLAKNYDLGTTFLSIIFLNFFLEKQEIDFYLPINFDKSSKLRKTEISLNSQELGDILGLELSNENIKKTHLFLEKIGYNFKESTVLPPFYRVDIEFFADYAADFLRFYGFDKLREKKLQASKTKISEIDLNPIKLDTLGYYEANSFLLIAKEENFNPLEFKSQNLATFPSQEHRKIRYSLAWQLAKIVEYNRKRKITDINLYEKGTVSEWNQAFALASTIYDTESLKKHLKILYNYNFDFILANCEFLEPGKSQFIYLDKVLVGWVGQLSSKYNYKNINFLEIIVSKLDSFAENKKNKVKFKPYENSQLKYRDITLSLEINDIPDSYLKVLEKIPEIFSIKLKDYIIIDGRQKITYRITGTDQVCQTIDKFYN</sequence>
<evidence type="ECO:0000256" key="12">
    <source>
        <dbReference type="PROSITE-ProRule" id="PRU00209"/>
    </source>
</evidence>
<dbReference type="HOGENOM" id="CLU_016891_2_0_14"/>
<evidence type="ECO:0000256" key="9">
    <source>
        <dbReference type="ARBA" id="ARBA00022884"/>
    </source>
</evidence>
<evidence type="ECO:0000256" key="8">
    <source>
        <dbReference type="ARBA" id="ARBA00022842"/>
    </source>
</evidence>
<evidence type="ECO:0000256" key="6">
    <source>
        <dbReference type="ARBA" id="ARBA00022741"/>
    </source>
</evidence>
<name>A0A0A8E8G7_MESFC</name>
<dbReference type="Gene3D" id="2.40.50.140">
    <property type="entry name" value="Nucleic acid-binding proteins"/>
    <property type="match status" value="1"/>
</dbReference>
<keyword evidence="5" id="KW-0479">Metal-binding</keyword>
<keyword evidence="11 15" id="KW-0030">Aminoacyl-tRNA synthetase</keyword>
<keyword evidence="8" id="KW-0460">Magnesium</keyword>
<evidence type="ECO:0000259" key="14">
    <source>
        <dbReference type="PROSITE" id="PS51483"/>
    </source>
</evidence>
<dbReference type="STRING" id="743971.MYF_01945"/>
<dbReference type="InterPro" id="IPR041616">
    <property type="entry name" value="PheRS_beta_core"/>
</dbReference>
<comment type="cofactor">
    <cofactor evidence="1">
        <name>Mg(2+)</name>
        <dbReference type="ChEBI" id="CHEBI:18420"/>
    </cofactor>
</comment>
<dbReference type="Pfam" id="PF03484">
    <property type="entry name" value="B5"/>
    <property type="match status" value="1"/>
</dbReference>
<dbReference type="GO" id="GO:0000287">
    <property type="term" value="F:magnesium ion binding"/>
    <property type="evidence" value="ECO:0007669"/>
    <property type="project" value="InterPro"/>
</dbReference>
<dbReference type="InterPro" id="IPR005147">
    <property type="entry name" value="tRNA_synthase_B5-dom"/>
</dbReference>
<evidence type="ECO:0000256" key="5">
    <source>
        <dbReference type="ARBA" id="ARBA00022723"/>
    </source>
</evidence>
<dbReference type="RefSeq" id="WP_002557564.1">
    <property type="nucleotide sequence ID" value="NZ_CP007585.1"/>
</dbReference>
<evidence type="ECO:0000256" key="1">
    <source>
        <dbReference type="ARBA" id="ARBA00001946"/>
    </source>
</evidence>
<keyword evidence="4" id="KW-0436">Ligase</keyword>
<dbReference type="Gene3D" id="3.30.56.10">
    <property type="match status" value="2"/>
</dbReference>
<dbReference type="InterPro" id="IPR009061">
    <property type="entry name" value="DNA-bd_dom_put_sf"/>
</dbReference>
<keyword evidence="10" id="KW-0648">Protein biosynthesis</keyword>
<keyword evidence="7" id="KW-0067">ATP-binding</keyword>
<gene>
    <name evidence="15" type="primary">pheT</name>
    <name evidence="15" type="ORF">MYF_01945</name>
</gene>
<dbReference type="InterPro" id="IPR002547">
    <property type="entry name" value="tRNA-bd_dom"/>
</dbReference>
<dbReference type="SUPFAM" id="SSF46955">
    <property type="entry name" value="Putative DNA-binding domain"/>
    <property type="match status" value="1"/>
</dbReference>
<dbReference type="Pfam" id="PF17759">
    <property type="entry name" value="tRNA_synthFbeta"/>
    <property type="match status" value="1"/>
</dbReference>
<dbReference type="GO" id="GO:0009328">
    <property type="term" value="C:phenylalanine-tRNA ligase complex"/>
    <property type="evidence" value="ECO:0007669"/>
    <property type="project" value="TreeGrafter"/>
</dbReference>
<dbReference type="GO" id="GO:0005524">
    <property type="term" value="F:ATP binding"/>
    <property type="evidence" value="ECO:0007669"/>
    <property type="project" value="UniProtKB-KW"/>
</dbReference>
<keyword evidence="9 12" id="KW-0694">RNA-binding</keyword>
<dbReference type="SUPFAM" id="SSF50249">
    <property type="entry name" value="Nucleic acid-binding proteins"/>
    <property type="match status" value="1"/>
</dbReference>
<dbReference type="InterPro" id="IPR045864">
    <property type="entry name" value="aa-tRNA-synth_II/BPL/LPL"/>
</dbReference>
<dbReference type="CDD" id="cd02796">
    <property type="entry name" value="tRNA_bind_bactPheRS"/>
    <property type="match status" value="1"/>
</dbReference>
<evidence type="ECO:0000256" key="11">
    <source>
        <dbReference type="ARBA" id="ARBA00023146"/>
    </source>
</evidence>
<protein>
    <recommendedName>
        <fullName evidence="2">phenylalanine--tRNA ligase</fullName>
        <ecNumber evidence="2">6.1.1.20</ecNumber>
    </recommendedName>
</protein>
<evidence type="ECO:0000256" key="7">
    <source>
        <dbReference type="ARBA" id="ARBA00022840"/>
    </source>
</evidence>
<dbReference type="AlphaFoldDB" id="A0A0A8E8G7"/>
<feature type="domain" description="TRNA-binding" evidence="13">
    <location>
        <begin position="39"/>
        <end position="153"/>
    </location>
</feature>
<dbReference type="InterPro" id="IPR045060">
    <property type="entry name" value="Phe-tRNA-ligase_IIc_bsu"/>
</dbReference>
<feature type="domain" description="B5" evidence="14">
    <location>
        <begin position="387"/>
        <end position="461"/>
    </location>
</feature>
<dbReference type="SUPFAM" id="SSF55681">
    <property type="entry name" value="Class II aaRS and biotin synthetases"/>
    <property type="match status" value="1"/>
</dbReference>
<dbReference type="EMBL" id="CP007585">
    <property type="protein sequence ID" value="AJC49902.1"/>
    <property type="molecule type" value="Genomic_DNA"/>
</dbReference>
<reference evidence="15 16" key="1">
    <citation type="journal article" date="2015" name="Genome Announc.">
        <title>Complete Genome Sequence of Mycoplasma flocculare Strain Ms42T (ATCC 27399T).</title>
        <authorList>
            <person name="Calcutt M.J."/>
            <person name="Foecking M.F."/>
            <person name="Heidari M.B."/>
            <person name="McIntosh M.A."/>
        </authorList>
    </citation>
    <scope>NUCLEOTIDE SEQUENCE [LARGE SCALE GENOMIC DNA]</scope>
    <source>
        <strain evidence="16">ATCC 27399</strain>
    </source>
</reference>
<dbReference type="Proteomes" id="UP000031129">
    <property type="component" value="Chromosome"/>
</dbReference>
<dbReference type="NCBIfam" id="NF001879">
    <property type="entry name" value="PRK00629.5-1"/>
    <property type="match status" value="1"/>
</dbReference>
<dbReference type="Pfam" id="PF01588">
    <property type="entry name" value="tRNA_bind"/>
    <property type="match status" value="1"/>
</dbReference>
<dbReference type="GO" id="GO:0006432">
    <property type="term" value="P:phenylalanyl-tRNA aminoacylation"/>
    <property type="evidence" value="ECO:0007669"/>
    <property type="project" value="InterPro"/>
</dbReference>
<dbReference type="GO" id="GO:0000049">
    <property type="term" value="F:tRNA binding"/>
    <property type="evidence" value="ECO:0007669"/>
    <property type="project" value="UniProtKB-UniRule"/>
</dbReference>
<accession>A0A0A8E8G7</accession>
<evidence type="ECO:0000256" key="10">
    <source>
        <dbReference type="ARBA" id="ARBA00022917"/>
    </source>
</evidence>
<dbReference type="EC" id="6.1.1.20" evidence="2"/>
<dbReference type="PANTHER" id="PTHR10947">
    <property type="entry name" value="PHENYLALANYL-TRNA SYNTHETASE BETA CHAIN AND LEUCINE-RICH REPEAT-CONTAINING PROTEIN 47"/>
    <property type="match status" value="1"/>
</dbReference>
<keyword evidence="16" id="KW-1185">Reference proteome</keyword>
<dbReference type="OrthoDB" id="9805455at2"/>
<dbReference type="PROSITE" id="PS51483">
    <property type="entry name" value="B5"/>
    <property type="match status" value="1"/>
</dbReference>
<dbReference type="InterPro" id="IPR033714">
    <property type="entry name" value="tRNA_bind_bactPheRS"/>
</dbReference>
<dbReference type="InterPro" id="IPR012340">
    <property type="entry name" value="NA-bd_OB-fold"/>
</dbReference>
<evidence type="ECO:0000256" key="4">
    <source>
        <dbReference type="ARBA" id="ARBA00022598"/>
    </source>
</evidence>
<dbReference type="KEGG" id="mfq:MYF_01945"/>
<evidence type="ECO:0000259" key="13">
    <source>
        <dbReference type="PROSITE" id="PS50886"/>
    </source>
</evidence>
<evidence type="ECO:0000313" key="16">
    <source>
        <dbReference type="Proteomes" id="UP000031129"/>
    </source>
</evidence>
<dbReference type="GO" id="GO:0004826">
    <property type="term" value="F:phenylalanine-tRNA ligase activity"/>
    <property type="evidence" value="ECO:0007669"/>
    <property type="project" value="UniProtKB-EC"/>
</dbReference>
<evidence type="ECO:0000313" key="15">
    <source>
        <dbReference type="EMBL" id="AJC49902.1"/>
    </source>
</evidence>
<evidence type="ECO:0000256" key="3">
    <source>
        <dbReference type="ARBA" id="ARBA00022555"/>
    </source>
</evidence>
<dbReference type="SMART" id="SM00874">
    <property type="entry name" value="B5"/>
    <property type="match status" value="1"/>
</dbReference>
<dbReference type="Gene3D" id="3.30.930.10">
    <property type="entry name" value="Bira Bifunctional Protein, Domain 2"/>
    <property type="match status" value="1"/>
</dbReference>
<keyword evidence="6" id="KW-0547">Nucleotide-binding</keyword>
<dbReference type="PANTHER" id="PTHR10947:SF0">
    <property type="entry name" value="PHENYLALANINE--TRNA LIGASE BETA SUBUNIT"/>
    <property type="match status" value="1"/>
</dbReference>
<organism evidence="15 16">
    <name type="scientific">Mesomycoplasma flocculare ATCC 27399</name>
    <dbReference type="NCBI Taxonomy" id="743971"/>
    <lineage>
        <taxon>Bacteria</taxon>
        <taxon>Bacillati</taxon>
        <taxon>Mycoplasmatota</taxon>
        <taxon>Mycoplasmoidales</taxon>
        <taxon>Metamycoplasmataceae</taxon>
        <taxon>Mesomycoplasma</taxon>
    </lineage>
</organism>
<evidence type="ECO:0000256" key="2">
    <source>
        <dbReference type="ARBA" id="ARBA00012814"/>
    </source>
</evidence>
<dbReference type="NCBIfam" id="NF001882">
    <property type="entry name" value="PRK00629.5-4"/>
    <property type="match status" value="1"/>
</dbReference>
<proteinExistence type="predicted"/>
<dbReference type="PROSITE" id="PS50886">
    <property type="entry name" value="TRBD"/>
    <property type="match status" value="1"/>
</dbReference>